<evidence type="ECO:0000313" key="1">
    <source>
        <dbReference type="EMBL" id="CAB5374782.1"/>
    </source>
</evidence>
<dbReference type="AlphaFoldDB" id="A0A915ZHA6"/>
<protein>
    <submittedName>
        <fullName evidence="1">Uncharacterized protein</fullName>
    </submittedName>
</protein>
<dbReference type="VEuPathDB" id="FungiDB:RhiirFUN_010890"/>
<dbReference type="EMBL" id="CAGKOT010000033">
    <property type="protein sequence ID" value="CAB5374782.1"/>
    <property type="molecule type" value="Genomic_DNA"/>
</dbReference>
<organism evidence="1 2">
    <name type="scientific">Rhizophagus irregularis</name>
    <dbReference type="NCBI Taxonomy" id="588596"/>
    <lineage>
        <taxon>Eukaryota</taxon>
        <taxon>Fungi</taxon>
        <taxon>Fungi incertae sedis</taxon>
        <taxon>Mucoromycota</taxon>
        <taxon>Glomeromycotina</taxon>
        <taxon>Glomeromycetes</taxon>
        <taxon>Glomerales</taxon>
        <taxon>Glomeraceae</taxon>
        <taxon>Rhizophagus</taxon>
    </lineage>
</organism>
<evidence type="ECO:0000313" key="2">
    <source>
        <dbReference type="Proteomes" id="UP000684084"/>
    </source>
</evidence>
<gene>
    <name evidence="1" type="ORF">CHRIB12_LOCUS14611</name>
</gene>
<comment type="caution">
    <text evidence="1">The sequence shown here is derived from an EMBL/GenBank/DDBJ whole genome shotgun (WGS) entry which is preliminary data.</text>
</comment>
<proteinExistence type="predicted"/>
<name>A0A915ZHA6_9GLOM</name>
<reference evidence="1" key="1">
    <citation type="submission" date="2020-05" db="EMBL/GenBank/DDBJ databases">
        <authorList>
            <person name="Rincon C."/>
            <person name="Sanders R I."/>
            <person name="Robbins C."/>
            <person name="Chaturvedi A."/>
        </authorList>
    </citation>
    <scope>NUCLEOTIDE SEQUENCE</scope>
    <source>
        <strain evidence="1">CHB12</strain>
    </source>
</reference>
<dbReference type="Proteomes" id="UP000684084">
    <property type="component" value="Unassembled WGS sequence"/>
</dbReference>
<dbReference type="OrthoDB" id="2313516at2759"/>
<sequence length="109" mass="12833">MYANCINTTSVEKLFSAMGIFHKRKRLASSQEDGLFQVSNDNDDQDPERDIESSCEWRNLINEWIEMVDEDEQINQTNEENSENLEPLIERVMNLDQILRNNTHLLQKC</sequence>
<accession>A0A915ZHA6</accession>